<evidence type="ECO:0000259" key="1">
    <source>
        <dbReference type="PROSITE" id="PS51186"/>
    </source>
</evidence>
<dbReference type="EMBL" id="JACEIQ010000004">
    <property type="protein sequence ID" value="MBA4493920.1"/>
    <property type="molecule type" value="Genomic_DNA"/>
</dbReference>
<keyword evidence="3" id="KW-1185">Reference proteome</keyword>
<feature type="domain" description="N-acetyltransferase" evidence="1">
    <location>
        <begin position="8"/>
        <end position="167"/>
    </location>
</feature>
<reference evidence="2 3" key="1">
    <citation type="submission" date="2020-07" db="EMBL/GenBank/DDBJ databases">
        <authorList>
            <person name="Feng H."/>
        </authorList>
    </citation>
    <scope>NUCLEOTIDE SEQUENCE [LARGE SCALE GENOMIC DNA]</scope>
    <source>
        <strain evidence="3">s-10</strain>
    </source>
</reference>
<dbReference type="InterPro" id="IPR000182">
    <property type="entry name" value="GNAT_dom"/>
</dbReference>
<evidence type="ECO:0000313" key="2">
    <source>
        <dbReference type="EMBL" id="MBA4493920.1"/>
    </source>
</evidence>
<evidence type="ECO:0000313" key="3">
    <source>
        <dbReference type="Proteomes" id="UP000535491"/>
    </source>
</evidence>
<dbReference type="PANTHER" id="PTHR43328">
    <property type="entry name" value="ACETYLTRANSFERASE-RELATED"/>
    <property type="match status" value="1"/>
</dbReference>
<gene>
    <name evidence="2" type="ORF">H1191_06325</name>
</gene>
<name>A0A7W1WQ13_9BACL</name>
<dbReference type="GO" id="GO:0016747">
    <property type="term" value="F:acyltransferase activity, transferring groups other than amino-acyl groups"/>
    <property type="evidence" value="ECO:0007669"/>
    <property type="project" value="InterPro"/>
</dbReference>
<dbReference type="RefSeq" id="WP_181751157.1">
    <property type="nucleotide sequence ID" value="NZ_JACEIQ010000004.1"/>
</dbReference>
<dbReference type="PANTHER" id="PTHR43328:SF1">
    <property type="entry name" value="N-ACETYLTRANSFERASE DOMAIN-CONTAINING PROTEIN"/>
    <property type="match status" value="1"/>
</dbReference>
<dbReference type="SUPFAM" id="SSF55729">
    <property type="entry name" value="Acyl-CoA N-acyltransferases (Nat)"/>
    <property type="match status" value="1"/>
</dbReference>
<protein>
    <submittedName>
        <fullName evidence="2">GNAT family N-acetyltransferase</fullName>
    </submittedName>
</protein>
<dbReference type="Pfam" id="PF13302">
    <property type="entry name" value="Acetyltransf_3"/>
    <property type="match status" value="1"/>
</dbReference>
<dbReference type="AlphaFoldDB" id="A0A7W1WQ13"/>
<organism evidence="2 3">
    <name type="scientific">Paenactinomyces guangxiensis</name>
    <dbReference type="NCBI Taxonomy" id="1490290"/>
    <lineage>
        <taxon>Bacteria</taxon>
        <taxon>Bacillati</taxon>
        <taxon>Bacillota</taxon>
        <taxon>Bacilli</taxon>
        <taxon>Bacillales</taxon>
        <taxon>Thermoactinomycetaceae</taxon>
        <taxon>Paenactinomyces</taxon>
    </lineage>
</organism>
<comment type="caution">
    <text evidence="2">The sequence shown here is derived from an EMBL/GenBank/DDBJ whole genome shotgun (WGS) entry which is preliminary data.</text>
</comment>
<dbReference type="Proteomes" id="UP000535491">
    <property type="component" value="Unassembled WGS sequence"/>
</dbReference>
<proteinExistence type="predicted"/>
<dbReference type="InterPro" id="IPR016181">
    <property type="entry name" value="Acyl_CoA_acyltransferase"/>
</dbReference>
<keyword evidence="2" id="KW-0808">Transferase</keyword>
<dbReference type="PROSITE" id="PS51186">
    <property type="entry name" value="GNAT"/>
    <property type="match status" value="1"/>
</dbReference>
<accession>A0A7W1WQ13</accession>
<dbReference type="Gene3D" id="3.40.630.30">
    <property type="match status" value="1"/>
</dbReference>
<sequence length="172" mass="19973">MQTECKQIHLSFYKPEFDATLKTFLLPEKQHKFTALPNEIIKQAIEDKNRHPVVILLGHTPIGFFVLHKAEDWEQFTDQPNALLLRALSINHMYQGKGYALQAMSGLPKFVVNHFPEVDEIVLVVNEKNIAAQRLYEKSGFVDKGRRREGPIGRQKVYHYSLLIYKKKDEVL</sequence>